<dbReference type="PANTHER" id="PTHR11365:SF23">
    <property type="entry name" value="HYPOTHETICAL 5-OXOPROLINASE (EUROFUNG)-RELATED"/>
    <property type="match status" value="1"/>
</dbReference>
<protein>
    <submittedName>
        <fullName evidence="2">Hydantoinase B/oxoprolinase family protein</fullName>
    </submittedName>
</protein>
<name>A0A9X3TZ64_9PROT</name>
<dbReference type="GO" id="GO:0006749">
    <property type="term" value="P:glutathione metabolic process"/>
    <property type="evidence" value="ECO:0007669"/>
    <property type="project" value="TreeGrafter"/>
</dbReference>
<dbReference type="AlphaFoldDB" id="A0A9X3TZ64"/>
<dbReference type="Proteomes" id="UP001141619">
    <property type="component" value="Unassembled WGS sequence"/>
</dbReference>
<dbReference type="Pfam" id="PF02538">
    <property type="entry name" value="Hydantoinase_B"/>
    <property type="match status" value="1"/>
</dbReference>
<keyword evidence="3" id="KW-1185">Reference proteome</keyword>
<feature type="domain" description="Hydantoinase B/oxoprolinase" evidence="1">
    <location>
        <begin position="10"/>
        <end position="538"/>
    </location>
</feature>
<dbReference type="InterPro" id="IPR045079">
    <property type="entry name" value="Oxoprolinase-like"/>
</dbReference>
<dbReference type="EMBL" id="JANWOI010000003">
    <property type="protein sequence ID" value="MDA5194397.1"/>
    <property type="molecule type" value="Genomic_DNA"/>
</dbReference>
<organism evidence="2 3">
    <name type="scientific">Govanella unica</name>
    <dbReference type="NCBI Taxonomy" id="2975056"/>
    <lineage>
        <taxon>Bacteria</taxon>
        <taxon>Pseudomonadati</taxon>
        <taxon>Pseudomonadota</taxon>
        <taxon>Alphaproteobacteria</taxon>
        <taxon>Emcibacterales</taxon>
        <taxon>Govanellaceae</taxon>
        <taxon>Govanella</taxon>
    </lineage>
</organism>
<dbReference type="GO" id="GO:0005829">
    <property type="term" value="C:cytosol"/>
    <property type="evidence" value="ECO:0007669"/>
    <property type="project" value="TreeGrafter"/>
</dbReference>
<sequence length="586" mass="62544">MTDITLNGAELAILNSRFEGVVRKMANTLLRTGRSGVLNRAKDFSCCIVTADCELLAAAESLPIHVLSGPDMMARSMKDFHPLLTRGDAFLHNSPYHGCSHPADLSLLVPVIDDDGVHRFTVVAKAHQADIGNSEPTTYMGNARDVYHEGALIFPAVQVQRDYQDIGDIIRMCEMRIRVPEQWRGDYLATVGAVRIGEKELMAMGRDVGWDKLDAFARQWFDYSEAAMIEALKALPDGTVSGSSTHDPFPGMPAEGVTITSHITIDTTDSRITVDLTDNPDCLPCGMNLSEACARTAAMIGVFNSVDHRVPKNAGAFRRINVQLRRGCIAGIPEHPFSCSAATTNIADRVANSVQVAIARLGQGAGMAEVGAVIAPSAGVISGVDVRNGKAFVNQIFLAFSGGAASPHADAWWTTAHVGNAGMCCIDGVELDELYQPILVKKRGFVTDSEGAGEYTGAPSTVVEFGPLMGAFDIGYGSDGHINEPKGVRGGQNGGRAEQWLNRNDGSVEQLPSCALVHVTAGDVITAISTGGGGYGHPVSRAPESVANDVREGYLTSERARTVYKVVLDAAGQCDRIETNRLRTDS</sequence>
<evidence type="ECO:0000259" key="1">
    <source>
        <dbReference type="Pfam" id="PF02538"/>
    </source>
</evidence>
<proteinExistence type="predicted"/>
<evidence type="ECO:0000313" key="3">
    <source>
        <dbReference type="Proteomes" id="UP001141619"/>
    </source>
</evidence>
<dbReference type="PANTHER" id="PTHR11365">
    <property type="entry name" value="5-OXOPROLINASE RELATED"/>
    <property type="match status" value="1"/>
</dbReference>
<dbReference type="RefSeq" id="WP_274944100.1">
    <property type="nucleotide sequence ID" value="NZ_JANWOI010000003.1"/>
</dbReference>
<gene>
    <name evidence="2" type="ORF">NYP16_10585</name>
</gene>
<accession>A0A9X3TZ64</accession>
<evidence type="ECO:0000313" key="2">
    <source>
        <dbReference type="EMBL" id="MDA5194397.1"/>
    </source>
</evidence>
<comment type="caution">
    <text evidence="2">The sequence shown here is derived from an EMBL/GenBank/DDBJ whole genome shotgun (WGS) entry which is preliminary data.</text>
</comment>
<dbReference type="InterPro" id="IPR003692">
    <property type="entry name" value="Hydantoinase_B"/>
</dbReference>
<dbReference type="GO" id="GO:0017168">
    <property type="term" value="F:5-oxoprolinase (ATP-hydrolyzing) activity"/>
    <property type="evidence" value="ECO:0007669"/>
    <property type="project" value="TreeGrafter"/>
</dbReference>
<reference evidence="2" key="1">
    <citation type="submission" date="2022-08" db="EMBL/GenBank/DDBJ databases">
        <authorList>
            <person name="Vandamme P."/>
            <person name="Hettiarachchi A."/>
            <person name="Peeters C."/>
            <person name="Cnockaert M."/>
            <person name="Carlier A."/>
        </authorList>
    </citation>
    <scope>NUCLEOTIDE SEQUENCE</scope>
    <source>
        <strain evidence="2">LMG 31809</strain>
    </source>
</reference>
<reference evidence="2" key="2">
    <citation type="journal article" date="2023" name="Syst. Appl. Microbiol.">
        <title>Govania unica gen. nov., sp. nov., a rare biosphere bacterium that represents a novel family in the class Alphaproteobacteria.</title>
        <authorList>
            <person name="Vandamme P."/>
            <person name="Peeters C."/>
            <person name="Hettiarachchi A."/>
            <person name="Cnockaert M."/>
            <person name="Carlier A."/>
        </authorList>
    </citation>
    <scope>NUCLEOTIDE SEQUENCE</scope>
    <source>
        <strain evidence="2">LMG 31809</strain>
    </source>
</reference>